<dbReference type="GO" id="GO:0016887">
    <property type="term" value="F:ATP hydrolysis activity"/>
    <property type="evidence" value="ECO:0007669"/>
    <property type="project" value="InterPro"/>
</dbReference>
<keyword evidence="1" id="KW-0813">Transport</keyword>
<organism evidence="5 6">
    <name type="scientific">Candidatus Caccovicinus merdipullorum</name>
    <dbReference type="NCBI Taxonomy" id="2840724"/>
    <lineage>
        <taxon>Bacteria</taxon>
        <taxon>Bacillati</taxon>
        <taxon>Bacillota</taxon>
        <taxon>Clostridia</taxon>
        <taxon>Eubacteriales</taxon>
        <taxon>Candidatus Caccovicinus</taxon>
    </lineage>
</organism>
<reference evidence="5" key="2">
    <citation type="journal article" date="2021" name="PeerJ">
        <title>Extensive microbial diversity within the chicken gut microbiome revealed by metagenomics and culture.</title>
        <authorList>
            <person name="Gilroy R."/>
            <person name="Ravi A."/>
            <person name="Getino M."/>
            <person name="Pursley I."/>
            <person name="Horton D.L."/>
            <person name="Alikhan N.F."/>
            <person name="Baker D."/>
            <person name="Gharbi K."/>
            <person name="Hall N."/>
            <person name="Watson M."/>
            <person name="Adriaenssens E.M."/>
            <person name="Foster-Nyarko E."/>
            <person name="Jarju S."/>
            <person name="Secka A."/>
            <person name="Antonio M."/>
            <person name="Oren A."/>
            <person name="Chaudhuri R.R."/>
            <person name="La Ragione R."/>
            <person name="Hildebrand F."/>
            <person name="Pallen M.J."/>
        </authorList>
    </citation>
    <scope>NUCLEOTIDE SEQUENCE</scope>
    <source>
        <strain evidence="5">CHK123-3438</strain>
    </source>
</reference>
<dbReference type="InterPro" id="IPR027417">
    <property type="entry name" value="P-loop_NTPase"/>
</dbReference>
<dbReference type="AlphaFoldDB" id="A0A9D1KEA5"/>
<evidence type="ECO:0000256" key="2">
    <source>
        <dbReference type="ARBA" id="ARBA00022741"/>
    </source>
</evidence>
<name>A0A9D1KEA5_9FIRM</name>
<evidence type="ECO:0000313" key="6">
    <source>
        <dbReference type="Proteomes" id="UP000886860"/>
    </source>
</evidence>
<feature type="domain" description="ABC transporter" evidence="4">
    <location>
        <begin position="6"/>
        <end position="242"/>
    </location>
</feature>
<sequence>MKKEYLHTEDMDVGYRGKTLISHICLQVKGGQVVTLIGPNGSGKSTILKSIIRQLDLMGGTVYLDGTDMKCLTPRQSARKMAVLMTERIQPERMTCREVVSAGRYPYTGLMGILGREDQEKTDEALSMVGAMELASADFLELSDGQRQRILLARAICQEPELIVLDEPTSFLDIRYKLEILTIIKELVCKKQTAVLMSLHELDLAQRISDYVVCVNGSAVDRMGTPEEIFTSDYVRKLYGITAGSYCAELGFPEMEPAPGPPQVFVIGGNGTGLPVYRKLQRQGIPFAAGILHSNDVEYPVAKALAAEVIEERPFWPIREETFQKAAEVLAQCGKVICCIDSFGPMNEGNRRLAQLGKEK</sequence>
<dbReference type="EMBL" id="DVKS01000001">
    <property type="protein sequence ID" value="HIT40480.1"/>
    <property type="molecule type" value="Genomic_DNA"/>
</dbReference>
<dbReference type="Gene3D" id="3.40.50.300">
    <property type="entry name" value="P-loop containing nucleotide triphosphate hydrolases"/>
    <property type="match status" value="1"/>
</dbReference>
<reference evidence="5" key="1">
    <citation type="submission" date="2020-10" db="EMBL/GenBank/DDBJ databases">
        <authorList>
            <person name="Gilroy R."/>
        </authorList>
    </citation>
    <scope>NUCLEOTIDE SEQUENCE</scope>
    <source>
        <strain evidence="5">CHK123-3438</strain>
    </source>
</reference>
<dbReference type="GO" id="GO:0005524">
    <property type="term" value="F:ATP binding"/>
    <property type="evidence" value="ECO:0007669"/>
    <property type="project" value="UniProtKB-KW"/>
</dbReference>
<dbReference type="CDD" id="cd03214">
    <property type="entry name" value="ABC_Iron-Siderophores_B12_Hemin"/>
    <property type="match status" value="1"/>
</dbReference>
<dbReference type="Proteomes" id="UP000886860">
    <property type="component" value="Unassembled WGS sequence"/>
</dbReference>
<comment type="caution">
    <text evidence="5">The sequence shown here is derived from an EMBL/GenBank/DDBJ whole genome shotgun (WGS) entry which is preliminary data.</text>
</comment>
<dbReference type="FunFam" id="3.40.50.300:FF:000134">
    <property type="entry name" value="Iron-enterobactin ABC transporter ATP-binding protein"/>
    <property type="match status" value="1"/>
</dbReference>
<evidence type="ECO:0000259" key="4">
    <source>
        <dbReference type="PROSITE" id="PS50893"/>
    </source>
</evidence>
<keyword evidence="2" id="KW-0547">Nucleotide-binding</keyword>
<dbReference type="InterPro" id="IPR003593">
    <property type="entry name" value="AAA+_ATPase"/>
</dbReference>
<evidence type="ECO:0000313" key="5">
    <source>
        <dbReference type="EMBL" id="HIT40480.1"/>
    </source>
</evidence>
<accession>A0A9D1KEA5</accession>
<gene>
    <name evidence="5" type="ORF">IAB60_00010</name>
</gene>
<dbReference type="PROSITE" id="PS50893">
    <property type="entry name" value="ABC_TRANSPORTER_2"/>
    <property type="match status" value="1"/>
</dbReference>
<evidence type="ECO:0000256" key="1">
    <source>
        <dbReference type="ARBA" id="ARBA00022448"/>
    </source>
</evidence>
<dbReference type="PANTHER" id="PTHR42794:SF2">
    <property type="entry name" value="ABC TRANSPORTER ATP-BINDING PROTEIN"/>
    <property type="match status" value="1"/>
</dbReference>
<dbReference type="SUPFAM" id="SSF52540">
    <property type="entry name" value="P-loop containing nucleoside triphosphate hydrolases"/>
    <property type="match status" value="1"/>
</dbReference>
<dbReference type="Pfam" id="PF00005">
    <property type="entry name" value="ABC_tran"/>
    <property type="match status" value="1"/>
</dbReference>
<dbReference type="InterPro" id="IPR003439">
    <property type="entry name" value="ABC_transporter-like_ATP-bd"/>
</dbReference>
<dbReference type="PANTHER" id="PTHR42794">
    <property type="entry name" value="HEMIN IMPORT ATP-BINDING PROTEIN HMUV"/>
    <property type="match status" value="1"/>
</dbReference>
<proteinExistence type="predicted"/>
<protein>
    <submittedName>
        <fullName evidence="5">ABC transporter ATP-binding protein</fullName>
    </submittedName>
</protein>
<keyword evidence="3 5" id="KW-0067">ATP-binding</keyword>
<evidence type="ECO:0000256" key="3">
    <source>
        <dbReference type="ARBA" id="ARBA00022840"/>
    </source>
</evidence>
<dbReference type="SMART" id="SM00382">
    <property type="entry name" value="AAA"/>
    <property type="match status" value="1"/>
</dbReference>